<evidence type="ECO:0000256" key="1">
    <source>
        <dbReference type="PROSITE-ProRule" id="PRU00473"/>
    </source>
</evidence>
<dbReference type="Proteomes" id="UP001059985">
    <property type="component" value="Chromosome"/>
</dbReference>
<evidence type="ECO:0000256" key="2">
    <source>
        <dbReference type="SAM" id="SignalP"/>
    </source>
</evidence>
<dbReference type="EMBL" id="CP089285">
    <property type="protein sequence ID" value="UTO56440.1"/>
    <property type="molecule type" value="Genomic_DNA"/>
</dbReference>
<dbReference type="Pfam" id="PF00691">
    <property type="entry name" value="OmpA"/>
    <property type="match status" value="1"/>
</dbReference>
<dbReference type="PANTHER" id="PTHR30329">
    <property type="entry name" value="STATOR ELEMENT OF FLAGELLAR MOTOR COMPLEX"/>
    <property type="match status" value="1"/>
</dbReference>
<keyword evidence="7" id="KW-1185">Reference proteome</keyword>
<dbReference type="PANTHER" id="PTHR30329:SF21">
    <property type="entry name" value="LIPOPROTEIN YIAD-RELATED"/>
    <property type="match status" value="1"/>
</dbReference>
<proteinExistence type="predicted"/>
<protein>
    <submittedName>
        <fullName evidence="4">OmpA family protein</fullName>
    </submittedName>
</protein>
<reference evidence="4" key="1">
    <citation type="journal article" date="2022" name="Microorganisms">
        <title>Assembly and Comparison of Ca. Neoehrlichia mikurensis Genomes.</title>
        <authorList>
            <person name="Azagi T."/>
            <person name="Dirks R.P."/>
            <person name="Yebra-Pimentel E.S."/>
            <person name="Schaap P.J."/>
            <person name="Koehorst J.J."/>
            <person name="Esser H.J."/>
            <person name="Sprong H."/>
        </authorList>
    </citation>
    <scope>NUCLEOTIDE SEQUENCE</scope>
    <source>
        <strain evidence="5">18-2804</strain>
        <strain evidence="4">18-2837</strain>
    </source>
</reference>
<dbReference type="InterPro" id="IPR006665">
    <property type="entry name" value="OmpA-like"/>
</dbReference>
<evidence type="ECO:0000313" key="6">
    <source>
        <dbReference type="Proteomes" id="UP001059822"/>
    </source>
</evidence>
<dbReference type="Proteomes" id="UP001059822">
    <property type="component" value="Chromosome"/>
</dbReference>
<organism evidence="4 6">
    <name type="scientific">Neoehrlichia mikurensis</name>
    <dbReference type="NCBI Taxonomy" id="89586"/>
    <lineage>
        <taxon>Bacteria</taxon>
        <taxon>Pseudomonadati</taxon>
        <taxon>Pseudomonadota</taxon>
        <taxon>Alphaproteobacteria</taxon>
        <taxon>Rickettsiales</taxon>
        <taxon>Anaplasmataceae</taxon>
        <taxon>Candidatus Neoehrlichia</taxon>
    </lineage>
</organism>
<accession>A0A9Q9F3N2</accession>
<evidence type="ECO:0000313" key="7">
    <source>
        <dbReference type="Proteomes" id="UP001059985"/>
    </source>
</evidence>
<evidence type="ECO:0000313" key="4">
    <source>
        <dbReference type="EMBL" id="UTO55519.1"/>
    </source>
</evidence>
<dbReference type="AlphaFoldDB" id="A0A9Q9F3N2"/>
<dbReference type="RefSeq" id="WP_218193944.1">
    <property type="nucleotide sequence ID" value="NZ_CP054597.1"/>
</dbReference>
<dbReference type="GO" id="GO:0016020">
    <property type="term" value="C:membrane"/>
    <property type="evidence" value="ECO:0007669"/>
    <property type="project" value="UniProtKB-UniRule"/>
</dbReference>
<evidence type="ECO:0000313" key="5">
    <source>
        <dbReference type="EMBL" id="UTO56440.1"/>
    </source>
</evidence>
<keyword evidence="2" id="KW-0732">Signal</keyword>
<dbReference type="PROSITE" id="PS51257">
    <property type="entry name" value="PROKAR_LIPOPROTEIN"/>
    <property type="match status" value="1"/>
</dbReference>
<evidence type="ECO:0000259" key="3">
    <source>
        <dbReference type="PROSITE" id="PS51123"/>
    </source>
</evidence>
<dbReference type="InterPro" id="IPR050330">
    <property type="entry name" value="Bact_OuterMem_StrucFunc"/>
</dbReference>
<dbReference type="CDD" id="cd07185">
    <property type="entry name" value="OmpA_C-like"/>
    <property type="match status" value="1"/>
</dbReference>
<name>A0A9Q9F3N2_9RICK</name>
<gene>
    <name evidence="5" type="ORF">LUA81_00250</name>
    <name evidence="4" type="ORF">LUA82_00250</name>
</gene>
<keyword evidence="1" id="KW-0472">Membrane</keyword>
<feature type="signal peptide" evidence="2">
    <location>
        <begin position="1"/>
        <end position="24"/>
    </location>
</feature>
<dbReference type="EMBL" id="CP089286">
    <property type="protein sequence ID" value="UTO55519.1"/>
    <property type="molecule type" value="Genomic_DNA"/>
</dbReference>
<dbReference type="PROSITE" id="PS51123">
    <property type="entry name" value="OMPA_2"/>
    <property type="match status" value="1"/>
</dbReference>
<sequence>MRKYKPIIYFLILSFLMTSCTSLPKDKIQVNADKIFFNAKNIEKVYFDYNKSELRETDKVILSKVVQTLKGDPNTTILIVGHTDIRGTEEYNMALGERRANAVKKFLVNCDKSLDKKITVQSKGKNEPDVLVYSEDNKEAEKAHSKNRRAVIMLEDSSAN</sequence>
<feature type="domain" description="OmpA-like" evidence="3">
    <location>
        <begin position="38"/>
        <end position="158"/>
    </location>
</feature>
<feature type="chain" id="PRO_5040392648" evidence="2">
    <location>
        <begin position="25"/>
        <end position="160"/>
    </location>
</feature>